<keyword evidence="2" id="KW-0175">Coiled coil</keyword>
<name>A0A450TFH3_9GAMM</name>
<feature type="coiled-coil region" evidence="2">
    <location>
        <begin position="371"/>
        <end position="398"/>
    </location>
</feature>
<organism evidence="4">
    <name type="scientific">Candidatus Kentrum sp. FW</name>
    <dbReference type="NCBI Taxonomy" id="2126338"/>
    <lineage>
        <taxon>Bacteria</taxon>
        <taxon>Pseudomonadati</taxon>
        <taxon>Pseudomonadota</taxon>
        <taxon>Gammaproteobacteria</taxon>
        <taxon>Candidatus Kentrum</taxon>
    </lineage>
</organism>
<feature type="chain" id="PRO_5019090876" evidence="3">
    <location>
        <begin position="24"/>
        <end position="512"/>
    </location>
</feature>
<dbReference type="InterPro" id="IPR010131">
    <property type="entry name" value="MdtP/NodT-like"/>
</dbReference>
<evidence type="ECO:0000256" key="1">
    <source>
        <dbReference type="ARBA" id="ARBA00007613"/>
    </source>
</evidence>
<dbReference type="Pfam" id="PF02321">
    <property type="entry name" value="OEP"/>
    <property type="match status" value="1"/>
</dbReference>
<feature type="signal peptide" evidence="3">
    <location>
        <begin position="1"/>
        <end position="23"/>
    </location>
</feature>
<dbReference type="GO" id="GO:0015562">
    <property type="term" value="F:efflux transmembrane transporter activity"/>
    <property type="evidence" value="ECO:0007669"/>
    <property type="project" value="InterPro"/>
</dbReference>
<dbReference type="EMBL" id="CAADFD010000108">
    <property type="protein sequence ID" value="VFJ65886.1"/>
    <property type="molecule type" value="Genomic_DNA"/>
</dbReference>
<proteinExistence type="inferred from homology"/>
<dbReference type="AlphaFoldDB" id="A0A450TFH3"/>
<gene>
    <name evidence="4" type="ORF">BECKFW1821B_GA0114236_11083</name>
</gene>
<keyword evidence="3" id="KW-0732">Signal</keyword>
<dbReference type="PANTHER" id="PTHR30203:SF30">
    <property type="entry name" value="OUTER MEMBRANE PROTEIN-RELATED"/>
    <property type="match status" value="1"/>
</dbReference>
<dbReference type="PANTHER" id="PTHR30203">
    <property type="entry name" value="OUTER MEMBRANE CATION EFFLUX PROTEIN"/>
    <property type="match status" value="1"/>
</dbReference>
<comment type="similarity">
    <text evidence="1">Belongs to the outer membrane factor (OMF) (TC 1.B.17) family.</text>
</comment>
<evidence type="ECO:0000256" key="2">
    <source>
        <dbReference type="SAM" id="Coils"/>
    </source>
</evidence>
<dbReference type="SUPFAM" id="SSF56954">
    <property type="entry name" value="Outer membrane efflux proteins (OEP)"/>
    <property type="match status" value="1"/>
</dbReference>
<dbReference type="Gene3D" id="1.20.1600.10">
    <property type="entry name" value="Outer membrane efflux proteins (OEP)"/>
    <property type="match status" value="1"/>
</dbReference>
<sequence length="512" mass="56129">MKITASGALPPIIVLLASLSVHARDITLTEALLSTLQNQPEVRVAQATVREDKGVLRQAQGAFDWTPELNTVVRTDREPGVTGNNSLDFDKTRTVQTSIGATKRFRTGISVSPEISLIRTDENKSYDPVTQSGISFSMVIPLLKGAGKVSASADERAARKNLRATGEAQVHRINRLLFETVSAYWQVRGSWRLLQVAESGLARAKQAENIVGALTVGGQFAPGSHQRTLAELNLQEIAVDRRRQLTQSAGQTLIDAIGISEEHQALRTVTPLPDPTAPRFDPVLSDGDLVNLALARRRDLAAARHSLDAHEILVARFRHDTKPRLDLSLGLDYQGIRANTHAPLGSLQTLRRDLSGPDYTVGLTLELPLGKNVAKGRLQEQRAKAQMAELEIRRLESAIRTGVRDIAGRIGSIRQRYRMAEKTVELYESVYQDTREQVIRGEANINQLVDIGDKLTEALLRRTQAATDFAVALAELRFVTGTGTALAHDAEPDSGSVEFALNDFMNLPDPDF</sequence>
<evidence type="ECO:0000313" key="4">
    <source>
        <dbReference type="EMBL" id="VFJ65886.1"/>
    </source>
</evidence>
<dbReference type="InterPro" id="IPR003423">
    <property type="entry name" value="OMP_efflux"/>
</dbReference>
<accession>A0A450TFH3</accession>
<protein>
    <submittedName>
        <fullName evidence="4">Outer membrane protein TolC</fullName>
    </submittedName>
</protein>
<reference evidence="4" key="1">
    <citation type="submission" date="2019-02" db="EMBL/GenBank/DDBJ databases">
        <authorList>
            <person name="Gruber-Vodicka R. H."/>
            <person name="Seah K. B. B."/>
        </authorList>
    </citation>
    <scope>NUCLEOTIDE SEQUENCE</scope>
    <source>
        <strain evidence="4">BECK_BZ106</strain>
    </source>
</reference>
<evidence type="ECO:0000256" key="3">
    <source>
        <dbReference type="SAM" id="SignalP"/>
    </source>
</evidence>